<keyword evidence="5" id="KW-1185">Reference proteome</keyword>
<sequence length="220" mass="23909">MRAGDGRRYGGRDARQRQVERRGRLIDAGLDAFGRDGYAASSVDLVCERAGLTKRYFYESFSDRERLLATVFDQQIAVVRAAVADAVADAGEVVEDKIRAGLTALIDTIGADPRRARVLLIEIVGVSPALEARRREVMHQFVDYIAALVRAEAGRLPADILGIGVMVLVGGVTEVLVDQTLGHRRASTADLVEIITALFMGGYRALAPRREQAGKTTQVT</sequence>
<dbReference type="PANTHER" id="PTHR30055">
    <property type="entry name" value="HTH-TYPE TRANSCRIPTIONAL REGULATOR RUTR"/>
    <property type="match status" value="1"/>
</dbReference>
<feature type="domain" description="HTH tetR-type" evidence="3">
    <location>
        <begin position="19"/>
        <end position="79"/>
    </location>
</feature>
<dbReference type="InterPro" id="IPR009057">
    <property type="entry name" value="Homeodomain-like_sf"/>
</dbReference>
<dbReference type="GO" id="GO:0003700">
    <property type="term" value="F:DNA-binding transcription factor activity"/>
    <property type="evidence" value="ECO:0007669"/>
    <property type="project" value="TreeGrafter"/>
</dbReference>
<evidence type="ECO:0000313" key="5">
    <source>
        <dbReference type="Proteomes" id="UP000199501"/>
    </source>
</evidence>
<protein>
    <submittedName>
        <fullName evidence="4">DNA-binding transcriptional regulator, AcrR family</fullName>
    </submittedName>
</protein>
<dbReference type="InterPro" id="IPR001647">
    <property type="entry name" value="HTH_TetR"/>
</dbReference>
<evidence type="ECO:0000256" key="2">
    <source>
        <dbReference type="PROSITE-ProRule" id="PRU00335"/>
    </source>
</evidence>
<feature type="DNA-binding region" description="H-T-H motif" evidence="2">
    <location>
        <begin position="42"/>
        <end position="61"/>
    </location>
</feature>
<dbReference type="RefSeq" id="WP_228771692.1">
    <property type="nucleotide sequence ID" value="NZ_FMZZ01000007.1"/>
</dbReference>
<gene>
    <name evidence="4" type="ORF">SAMN05216174_107213</name>
</gene>
<dbReference type="SUPFAM" id="SSF46689">
    <property type="entry name" value="Homeodomain-like"/>
    <property type="match status" value="1"/>
</dbReference>
<dbReference type="GO" id="GO:0000976">
    <property type="term" value="F:transcription cis-regulatory region binding"/>
    <property type="evidence" value="ECO:0007669"/>
    <property type="project" value="TreeGrafter"/>
</dbReference>
<dbReference type="Pfam" id="PF00440">
    <property type="entry name" value="TetR_N"/>
    <property type="match status" value="1"/>
</dbReference>
<dbReference type="InterPro" id="IPR050109">
    <property type="entry name" value="HTH-type_TetR-like_transc_reg"/>
</dbReference>
<dbReference type="PROSITE" id="PS50977">
    <property type="entry name" value="HTH_TETR_2"/>
    <property type="match status" value="1"/>
</dbReference>
<dbReference type="STRING" id="1271860.SAMN05216174_107213"/>
<reference evidence="5" key="1">
    <citation type="submission" date="2016-10" db="EMBL/GenBank/DDBJ databases">
        <authorList>
            <person name="Varghese N."/>
            <person name="Submissions S."/>
        </authorList>
    </citation>
    <scope>NUCLEOTIDE SEQUENCE [LARGE SCALE GENOMIC DNA]</scope>
    <source>
        <strain evidence="5">IBRC-M 10403</strain>
    </source>
</reference>
<dbReference type="AlphaFoldDB" id="A0A1G6S4H3"/>
<accession>A0A1G6S4H3</accession>
<evidence type="ECO:0000256" key="1">
    <source>
        <dbReference type="ARBA" id="ARBA00023125"/>
    </source>
</evidence>
<name>A0A1G6S4H3_9PSEU</name>
<proteinExistence type="predicted"/>
<keyword evidence="1 2" id="KW-0238">DNA-binding</keyword>
<dbReference type="Gene3D" id="1.10.357.10">
    <property type="entry name" value="Tetracycline Repressor, domain 2"/>
    <property type="match status" value="1"/>
</dbReference>
<organism evidence="4 5">
    <name type="scientific">Actinokineospora iranica</name>
    <dbReference type="NCBI Taxonomy" id="1271860"/>
    <lineage>
        <taxon>Bacteria</taxon>
        <taxon>Bacillati</taxon>
        <taxon>Actinomycetota</taxon>
        <taxon>Actinomycetes</taxon>
        <taxon>Pseudonocardiales</taxon>
        <taxon>Pseudonocardiaceae</taxon>
        <taxon>Actinokineospora</taxon>
    </lineage>
</organism>
<dbReference type="EMBL" id="FMZZ01000007">
    <property type="protein sequence ID" value="SDD11601.1"/>
    <property type="molecule type" value="Genomic_DNA"/>
</dbReference>
<dbReference type="SUPFAM" id="SSF48498">
    <property type="entry name" value="Tetracyclin repressor-like, C-terminal domain"/>
    <property type="match status" value="1"/>
</dbReference>
<dbReference type="InterPro" id="IPR036271">
    <property type="entry name" value="Tet_transcr_reg_TetR-rel_C_sf"/>
</dbReference>
<dbReference type="Proteomes" id="UP000199501">
    <property type="component" value="Unassembled WGS sequence"/>
</dbReference>
<dbReference type="PANTHER" id="PTHR30055:SF226">
    <property type="entry name" value="HTH-TYPE TRANSCRIPTIONAL REGULATOR PKSA"/>
    <property type="match status" value="1"/>
</dbReference>
<evidence type="ECO:0000259" key="3">
    <source>
        <dbReference type="PROSITE" id="PS50977"/>
    </source>
</evidence>
<evidence type="ECO:0000313" key="4">
    <source>
        <dbReference type="EMBL" id="SDD11601.1"/>
    </source>
</evidence>